<dbReference type="EMBL" id="MU793443">
    <property type="protein sequence ID" value="KAJ3782987.1"/>
    <property type="molecule type" value="Genomic_DNA"/>
</dbReference>
<feature type="compositionally biased region" description="Polar residues" evidence="1">
    <location>
        <begin position="311"/>
        <end position="325"/>
    </location>
</feature>
<name>A0AA38NI55_9AGAR</name>
<keyword evidence="2" id="KW-0812">Transmembrane</keyword>
<protein>
    <submittedName>
        <fullName evidence="4">Uncharacterized protein</fullName>
    </submittedName>
</protein>
<evidence type="ECO:0000256" key="3">
    <source>
        <dbReference type="SAM" id="SignalP"/>
    </source>
</evidence>
<keyword evidence="2" id="KW-1133">Transmembrane helix</keyword>
<keyword evidence="5" id="KW-1185">Reference proteome</keyword>
<proteinExistence type="predicted"/>
<comment type="caution">
    <text evidence="4">The sequence shown here is derived from an EMBL/GenBank/DDBJ whole genome shotgun (WGS) entry which is preliminary data.</text>
</comment>
<feature type="compositionally biased region" description="Low complexity" evidence="1">
    <location>
        <begin position="190"/>
        <end position="214"/>
    </location>
</feature>
<feature type="transmembrane region" description="Helical" evidence="2">
    <location>
        <begin position="263"/>
        <end position="281"/>
    </location>
</feature>
<evidence type="ECO:0000256" key="1">
    <source>
        <dbReference type="SAM" id="MobiDB-lite"/>
    </source>
</evidence>
<evidence type="ECO:0000313" key="4">
    <source>
        <dbReference type="EMBL" id="KAJ3782987.1"/>
    </source>
</evidence>
<accession>A0AA38NI55</accession>
<feature type="compositionally biased region" description="Low complexity" evidence="1">
    <location>
        <begin position="225"/>
        <end position="254"/>
    </location>
</feature>
<feature type="region of interest" description="Disordered" evidence="1">
    <location>
        <begin position="190"/>
        <end position="257"/>
    </location>
</feature>
<feature type="region of interest" description="Disordered" evidence="1">
    <location>
        <begin position="306"/>
        <end position="325"/>
    </location>
</feature>
<organism evidence="4 5">
    <name type="scientific">Lentinula aff. detonsa</name>
    <dbReference type="NCBI Taxonomy" id="2804958"/>
    <lineage>
        <taxon>Eukaryota</taxon>
        <taxon>Fungi</taxon>
        <taxon>Dikarya</taxon>
        <taxon>Basidiomycota</taxon>
        <taxon>Agaricomycotina</taxon>
        <taxon>Agaricomycetes</taxon>
        <taxon>Agaricomycetidae</taxon>
        <taxon>Agaricales</taxon>
        <taxon>Marasmiineae</taxon>
        <taxon>Omphalotaceae</taxon>
        <taxon>Lentinula</taxon>
    </lineage>
</organism>
<dbReference type="PROSITE" id="PS51257">
    <property type="entry name" value="PROKAR_LIPOPROTEIN"/>
    <property type="match status" value="1"/>
</dbReference>
<feature type="signal peptide" evidence="3">
    <location>
        <begin position="1"/>
        <end position="28"/>
    </location>
</feature>
<reference evidence="4" key="1">
    <citation type="submission" date="2022-08" db="EMBL/GenBank/DDBJ databases">
        <authorList>
            <consortium name="DOE Joint Genome Institute"/>
            <person name="Min B."/>
            <person name="Riley R."/>
            <person name="Sierra-Patev S."/>
            <person name="Naranjo-Ortiz M."/>
            <person name="Looney B."/>
            <person name="Konkel Z."/>
            <person name="Slot J.C."/>
            <person name="Sakamoto Y."/>
            <person name="Steenwyk J.L."/>
            <person name="Rokas A."/>
            <person name="Carro J."/>
            <person name="Camarero S."/>
            <person name="Ferreira P."/>
            <person name="Molpeceres G."/>
            <person name="Ruiz-Duenas F.J."/>
            <person name="Serrano A."/>
            <person name="Henrissat B."/>
            <person name="Drula E."/>
            <person name="Hughes K.W."/>
            <person name="Mata J.L."/>
            <person name="Ishikawa N.K."/>
            <person name="Vargas-Isla R."/>
            <person name="Ushijima S."/>
            <person name="Smith C.A."/>
            <person name="Ahrendt S."/>
            <person name="Andreopoulos W."/>
            <person name="He G."/>
            <person name="Labutti K."/>
            <person name="Lipzen A."/>
            <person name="Ng V."/>
            <person name="Sandor L."/>
            <person name="Barry K."/>
            <person name="Martinez A.T."/>
            <person name="Xiao Y."/>
            <person name="Gibbons J.G."/>
            <person name="Terashima K."/>
            <person name="Hibbett D.S."/>
            <person name="Grigoriev I.V."/>
        </authorList>
    </citation>
    <scope>NUCLEOTIDE SEQUENCE</scope>
    <source>
        <strain evidence="4">TFB10291</strain>
    </source>
</reference>
<dbReference type="AlphaFoldDB" id="A0AA38NI55"/>
<evidence type="ECO:0000256" key="2">
    <source>
        <dbReference type="SAM" id="Phobius"/>
    </source>
</evidence>
<dbReference type="Proteomes" id="UP001163798">
    <property type="component" value="Unassembled WGS sequence"/>
</dbReference>
<sequence length="372" mass="38528">MCSYLKMGRYPVNSSLLVLLYACSLAAGLDIQASQSSATVSVPITVTWSLSAGDPTSFGLMERDLDDGTIRDIVRISAGFSSSGDAELTFANAGQFVVQGIKQQSLASSETPDPIGGAIQIGVVEAPFTTSDSFQRTNPIPPITATISDATITPFSSLTARSSTISSRVQATTTLFTSLEIQSLSASLESQTLSASPESQSSSPDPDPSTALSSGIVPTPSSVKASSDPISSATTSISAPSSSSSVSSAGNSPPKGLSPEAKAVTLVVIGIVFALGLTLLNRLRKQKQRRRIAAFRERLAQIPGLSGLGAHTTQSSQFSSTEATSHTNTMVGADIEGQGLATNSTRSLSILDGAYPFASRSSIQNRSTQIFF</sequence>
<gene>
    <name evidence="4" type="ORF">GGU10DRAFT_362313</name>
</gene>
<evidence type="ECO:0000313" key="5">
    <source>
        <dbReference type="Proteomes" id="UP001163798"/>
    </source>
</evidence>
<feature type="chain" id="PRO_5041248769" evidence="3">
    <location>
        <begin position="29"/>
        <end position="372"/>
    </location>
</feature>
<keyword evidence="3" id="KW-0732">Signal</keyword>
<keyword evidence="2" id="KW-0472">Membrane</keyword>